<feature type="signal peptide" evidence="1">
    <location>
        <begin position="1"/>
        <end position="15"/>
    </location>
</feature>
<sequence length="700" mass="81464">MTIIVLLSTIVKSKLLSIVGWLQQKLETEVLQNCGEEIQGSIVSRNKTFRFTTGAIVIQNYENHCIAVDIKYKQFKLIQFEPLKHMQSVELRPCGLVNTELLEAVFGKQYIQQVDAEHEKFMAGQLKFQVFSQEVNKVLEKCMDQLPEEYRTQVQVQIASTKRSYVHQPEILHNNLLMNVLKLNQFFDVYASISNDHIYLFNQKKEILRKIPVDFHLYPGSTYKNYCYGKEYVFYPQLHNVVFCGSHIYLQYYEKVLELTEDLTLKFIATIPNLTINSAEAFYGRLFSMNGKLYAHNYNGSKNYSGMLHELKNGVFIEVKEMGGSFFQFGDKVFVWNYKEQTLSKLSENLELTKIDVNSKQMEQIQLISWANNVIIMYAKGGAQFVMLNMHTEQIFANQLANPHEYNNKLVLQNEKVYNSNDFDRSQILYCTELGQNGLQIQSQIVNDIFGQQSAENMIKAQNNLQFKNYNTKCVLHVLENSTFKKVKEMAGYFYMLNDNVYVWDYKQQSVGKLSSALKLTQIKTQMMAVQYISWSNGVLILQNQNGSQYFMLNMLTGQQFDNMLDNGLNTQLIFEQANQKATKSTYETKDFDRTQIAFSSELGQYGFQLQNLIIDDIFGYKSAENINNVQIQLQFVNKLKFVNQCFETTQCRNQDQFQSISKTIKEEIITQRIKSQRMVQLNDAIVNRFISVNNFEEQQ</sequence>
<evidence type="ECO:0000256" key="1">
    <source>
        <dbReference type="SAM" id="SignalP"/>
    </source>
</evidence>
<keyword evidence="3" id="KW-1185">Reference proteome</keyword>
<gene>
    <name evidence="2" type="ORF">HINF_LOCUS28834</name>
</gene>
<keyword evidence="1" id="KW-0732">Signal</keyword>
<organism evidence="2 3">
    <name type="scientific">Hexamita inflata</name>
    <dbReference type="NCBI Taxonomy" id="28002"/>
    <lineage>
        <taxon>Eukaryota</taxon>
        <taxon>Metamonada</taxon>
        <taxon>Diplomonadida</taxon>
        <taxon>Hexamitidae</taxon>
        <taxon>Hexamitinae</taxon>
        <taxon>Hexamita</taxon>
    </lineage>
</organism>
<proteinExistence type="predicted"/>
<dbReference type="EMBL" id="CAXDID020000092">
    <property type="protein sequence ID" value="CAL6022830.1"/>
    <property type="molecule type" value="Genomic_DNA"/>
</dbReference>
<feature type="chain" id="PRO_5045824099" evidence="1">
    <location>
        <begin position="16"/>
        <end position="700"/>
    </location>
</feature>
<comment type="caution">
    <text evidence="2">The sequence shown here is derived from an EMBL/GenBank/DDBJ whole genome shotgun (WGS) entry which is preliminary data.</text>
</comment>
<dbReference type="Proteomes" id="UP001642409">
    <property type="component" value="Unassembled WGS sequence"/>
</dbReference>
<reference evidence="2 3" key="1">
    <citation type="submission" date="2024-07" db="EMBL/GenBank/DDBJ databases">
        <authorList>
            <person name="Akdeniz Z."/>
        </authorList>
    </citation>
    <scope>NUCLEOTIDE SEQUENCE [LARGE SCALE GENOMIC DNA]</scope>
</reference>
<name>A0ABP1IST6_9EUKA</name>
<protein>
    <submittedName>
        <fullName evidence="2">Uncharacterized protein</fullName>
    </submittedName>
</protein>
<evidence type="ECO:0000313" key="3">
    <source>
        <dbReference type="Proteomes" id="UP001642409"/>
    </source>
</evidence>
<evidence type="ECO:0000313" key="2">
    <source>
        <dbReference type="EMBL" id="CAL6022830.1"/>
    </source>
</evidence>
<accession>A0ABP1IST6</accession>